<organism evidence="2 3">
    <name type="scientific">Streptomyces morookaense</name>
    <name type="common">Streptoverticillium morookaense</name>
    <dbReference type="NCBI Taxonomy" id="1970"/>
    <lineage>
        <taxon>Bacteria</taxon>
        <taxon>Bacillati</taxon>
        <taxon>Actinomycetota</taxon>
        <taxon>Actinomycetes</taxon>
        <taxon>Kitasatosporales</taxon>
        <taxon>Streptomycetaceae</taxon>
        <taxon>Streptomyces</taxon>
    </lineage>
</organism>
<name>A0A7Y7B9Z8_STRMO</name>
<dbReference type="EMBL" id="JABBXF010000090">
    <property type="protein sequence ID" value="NVK81711.1"/>
    <property type="molecule type" value="Genomic_DNA"/>
</dbReference>
<feature type="transmembrane region" description="Helical" evidence="1">
    <location>
        <begin position="50"/>
        <end position="68"/>
    </location>
</feature>
<keyword evidence="1" id="KW-0812">Transmembrane</keyword>
<keyword evidence="3" id="KW-1185">Reference proteome</keyword>
<dbReference type="InterPro" id="IPR046492">
    <property type="entry name" value="DUF6585"/>
</dbReference>
<dbReference type="AlphaFoldDB" id="A0A7Y7B9Z8"/>
<evidence type="ECO:0000313" key="2">
    <source>
        <dbReference type="EMBL" id="NVK81711.1"/>
    </source>
</evidence>
<accession>A0A7Y7B9Z8</accession>
<proteinExistence type="predicted"/>
<evidence type="ECO:0000313" key="3">
    <source>
        <dbReference type="Proteomes" id="UP000587462"/>
    </source>
</evidence>
<protein>
    <submittedName>
        <fullName evidence="2">Uncharacterized protein</fullName>
    </submittedName>
</protein>
<dbReference type="Proteomes" id="UP000587462">
    <property type="component" value="Unassembled WGS sequence"/>
</dbReference>
<evidence type="ECO:0000256" key="1">
    <source>
        <dbReference type="SAM" id="Phobius"/>
    </source>
</evidence>
<keyword evidence="1" id="KW-1133">Transmembrane helix</keyword>
<dbReference type="Pfam" id="PF20226">
    <property type="entry name" value="DUF6585"/>
    <property type="match status" value="1"/>
</dbReference>
<dbReference type="RefSeq" id="WP_171086698.1">
    <property type="nucleotide sequence ID" value="NZ_BNBU01000009.1"/>
</dbReference>
<gene>
    <name evidence="2" type="ORF">HG542_29275</name>
</gene>
<keyword evidence="1" id="KW-0472">Membrane</keyword>
<comment type="caution">
    <text evidence="2">The sequence shown here is derived from an EMBL/GenBank/DDBJ whole genome shotgun (WGS) entry which is preliminary data.</text>
</comment>
<sequence>MADSPGEQAASGQDAYGRAIHELAGREGLGEHRAAYPSIAPAQRQHLGRVRVAAAVLAALAVLCVVTGHPALLIILGGPLVVCLIAMARYGRVSDRNEGSRLDLYERGLTIAHRGHVRAVRYTDTDVLQDITRHTYNGMTTRISYAYTVTDTTGERVILRGGFADPHEWGPAIQRAVTVARFPQALAQLAAGQRLDFGPLWMTASGIGSGGKSVPWQQVEEITVKDGYVKLRVAGRWSSLTTTSVRLIPNFFVFRALADRLRHST</sequence>
<reference evidence="2 3" key="1">
    <citation type="submission" date="2020-04" db="EMBL/GenBank/DDBJ databases">
        <title>Draft Genome Sequence of Streptomyces morookaense DSM 40503, an 8-azaguanine-producing strain.</title>
        <authorList>
            <person name="Qi J."/>
            <person name="Gao J.-M."/>
        </authorList>
    </citation>
    <scope>NUCLEOTIDE SEQUENCE [LARGE SCALE GENOMIC DNA]</scope>
    <source>
        <strain evidence="2 3">DSM 40503</strain>
    </source>
</reference>